<evidence type="ECO:0000313" key="2">
    <source>
        <dbReference type="EMBL" id="RXN12141.1"/>
    </source>
</evidence>
<proteinExistence type="predicted"/>
<sequence length="149" mass="16710">MRARTTFVKREAEKRPQGQSQEKLMPIDGTGYPEETVEKHRKDYVDSLSGSSFHCLPPVKAEPDSRAHEQFMIPPALPTMTATSHVLEDSDKLTRMSTPKLYHNNDMSESMAEYHMKVHVFGNGPSLAVAIYGLRCAALYCETEFGADC</sequence>
<evidence type="ECO:0000313" key="3">
    <source>
        <dbReference type="Proteomes" id="UP000290572"/>
    </source>
</evidence>
<organism evidence="2 3">
    <name type="scientific">Labeo rohita</name>
    <name type="common">Indian major carp</name>
    <name type="synonym">Cyprinus rohita</name>
    <dbReference type="NCBI Taxonomy" id="84645"/>
    <lineage>
        <taxon>Eukaryota</taxon>
        <taxon>Metazoa</taxon>
        <taxon>Chordata</taxon>
        <taxon>Craniata</taxon>
        <taxon>Vertebrata</taxon>
        <taxon>Euteleostomi</taxon>
        <taxon>Actinopterygii</taxon>
        <taxon>Neopterygii</taxon>
        <taxon>Teleostei</taxon>
        <taxon>Ostariophysi</taxon>
        <taxon>Cypriniformes</taxon>
        <taxon>Cyprinidae</taxon>
        <taxon>Labeoninae</taxon>
        <taxon>Labeonini</taxon>
        <taxon>Labeo</taxon>
    </lineage>
</organism>
<evidence type="ECO:0000256" key="1">
    <source>
        <dbReference type="SAM" id="MobiDB-lite"/>
    </source>
</evidence>
<feature type="region of interest" description="Disordered" evidence="1">
    <location>
        <begin position="1"/>
        <end position="33"/>
    </location>
</feature>
<dbReference type="EMBL" id="QBIY01013086">
    <property type="protein sequence ID" value="RXN12141.1"/>
    <property type="molecule type" value="Genomic_DNA"/>
</dbReference>
<protein>
    <submittedName>
        <fullName evidence="2">Uncharacterized protein</fullName>
    </submittedName>
</protein>
<comment type="caution">
    <text evidence="2">The sequence shown here is derived from an EMBL/GenBank/DDBJ whole genome shotgun (WGS) entry which is preliminary data.</text>
</comment>
<name>A0A498LVB1_LABRO</name>
<gene>
    <name evidence="2" type="ORF">ROHU_010283</name>
</gene>
<dbReference type="AlphaFoldDB" id="A0A498LVB1"/>
<accession>A0A498LVB1</accession>
<dbReference type="Proteomes" id="UP000290572">
    <property type="component" value="Unassembled WGS sequence"/>
</dbReference>
<keyword evidence="3" id="KW-1185">Reference proteome</keyword>
<reference evidence="2 3" key="1">
    <citation type="submission" date="2018-03" db="EMBL/GenBank/DDBJ databases">
        <title>Draft genome sequence of Rohu Carp (Labeo rohita).</title>
        <authorList>
            <person name="Das P."/>
            <person name="Kushwaha B."/>
            <person name="Joshi C.G."/>
            <person name="Kumar D."/>
            <person name="Nagpure N.S."/>
            <person name="Sahoo L."/>
            <person name="Das S.P."/>
            <person name="Bit A."/>
            <person name="Patnaik S."/>
            <person name="Meher P.K."/>
            <person name="Jayasankar P."/>
            <person name="Koringa P.G."/>
            <person name="Patel N.V."/>
            <person name="Hinsu A.T."/>
            <person name="Kumar R."/>
            <person name="Pandey M."/>
            <person name="Agarwal S."/>
            <person name="Srivastava S."/>
            <person name="Singh M."/>
            <person name="Iquebal M.A."/>
            <person name="Jaiswal S."/>
            <person name="Angadi U.B."/>
            <person name="Kumar N."/>
            <person name="Raza M."/>
            <person name="Shah T.M."/>
            <person name="Rai A."/>
            <person name="Jena J.K."/>
        </authorList>
    </citation>
    <scope>NUCLEOTIDE SEQUENCE [LARGE SCALE GENOMIC DNA]</scope>
    <source>
        <strain evidence="2">DASCIFA01</strain>
        <tissue evidence="2">Testis</tissue>
    </source>
</reference>